<dbReference type="RefSeq" id="WP_064279910.1">
    <property type="nucleotide sequence ID" value="NZ_LWCS01000001.1"/>
</dbReference>
<dbReference type="InterPro" id="IPR025723">
    <property type="entry name" value="ArsA/GET3_ATPase-like"/>
</dbReference>
<dbReference type="PANTHER" id="PTHR10803:SF26">
    <property type="entry name" value="ANION TRANSPORTER ATPASE-RELATED"/>
    <property type="match status" value="1"/>
</dbReference>
<protein>
    <submittedName>
        <fullName evidence="2">Anion transporter</fullName>
    </submittedName>
</protein>
<dbReference type="AlphaFoldDB" id="A0A178M3W4"/>
<dbReference type="PANTHER" id="PTHR10803">
    <property type="entry name" value="ARSENICAL PUMP-DRIVING ATPASE ARSENITE-TRANSLOCATING ATPASE"/>
    <property type="match status" value="1"/>
</dbReference>
<accession>A0A178M3W4</accession>
<dbReference type="SUPFAM" id="SSF52540">
    <property type="entry name" value="P-loop containing nucleoside triphosphate hydrolases"/>
    <property type="match status" value="1"/>
</dbReference>
<dbReference type="Pfam" id="PF02374">
    <property type="entry name" value="ArsA_ATPase"/>
    <property type="match status" value="1"/>
</dbReference>
<organism evidence="2 3">
    <name type="scientific">Mycolicibacterium iranicum</name>
    <name type="common">Mycobacterium iranicum</name>
    <dbReference type="NCBI Taxonomy" id="912594"/>
    <lineage>
        <taxon>Bacteria</taxon>
        <taxon>Bacillati</taxon>
        <taxon>Actinomycetota</taxon>
        <taxon>Actinomycetes</taxon>
        <taxon>Mycobacteriales</taxon>
        <taxon>Mycobacteriaceae</taxon>
        <taxon>Mycolicibacterium</taxon>
    </lineage>
</organism>
<proteinExistence type="predicted"/>
<evidence type="ECO:0000313" key="3">
    <source>
        <dbReference type="Proteomes" id="UP000078396"/>
    </source>
</evidence>
<dbReference type="InterPro" id="IPR016300">
    <property type="entry name" value="ATPase_ArsA/GET3"/>
</dbReference>
<dbReference type="GO" id="GO:0016887">
    <property type="term" value="F:ATP hydrolysis activity"/>
    <property type="evidence" value="ECO:0007669"/>
    <property type="project" value="InterPro"/>
</dbReference>
<sequence length="375" mass="40250">MSATPAALDMASILRDTSNRVVVCCGAGGVGKTTTAAAMALRAAEYGRTVVVLTIDPAKRLAQALGIRSLGNTPQRVPLAPEVTGELHAMMLDMRRTFDEMVVQYSGPGTADAILDNQFYQTVATSLAGTQEYMAMEKLGQLLAEDKWDLVVVDTPPSRNALDFLDAPKRLGSFMDSRLWRILLAPGRGIGRLVTGAMGLAMKGMSTILGSQMLSDAAAFVQSLDATFGGFREKADRTYELLKRRGTQFVVVSAPEPDALREASFFVDRLSTERMPLAGLILNRTHPTLCELHADKAEEAAEELEKSQPDSVAAAALRIHAARASMAKREVRLLSRFTGANPAVAIVGVPSLPFDVSDLEALRAIADQICVEKSA</sequence>
<dbReference type="EMBL" id="LWCS01000001">
    <property type="protein sequence ID" value="OAN42582.1"/>
    <property type="molecule type" value="Genomic_DNA"/>
</dbReference>
<dbReference type="STRING" id="912594.AWC12_16120"/>
<dbReference type="Gene3D" id="3.40.50.300">
    <property type="entry name" value="P-loop containing nucleotide triphosphate hydrolases"/>
    <property type="match status" value="1"/>
</dbReference>
<dbReference type="InterPro" id="IPR027417">
    <property type="entry name" value="P-loop_NTPase"/>
</dbReference>
<reference evidence="2 3" key="1">
    <citation type="submission" date="2016-04" db="EMBL/GenBank/DDBJ databases">
        <title>Draft Genome Sequences of Staphylococcus capitis Strain H36, S. capitis Strain H65, S. cohnii Strain H62, S. hominis Strain H69, Mycobacterium iranicum Strain H39, Plantibacter sp. Strain H53, Pseudomonas oryzihabitans Strain H72, and Microbacterium sp. Strain H83, isolated from residential settings.</title>
        <authorList>
            <person name="Lymperopoulou D."/>
            <person name="Adams R.I."/>
            <person name="Lindow S."/>
            <person name="Coil D.A."/>
            <person name="Jospin G."/>
            <person name="Eisen J.A."/>
        </authorList>
    </citation>
    <scope>NUCLEOTIDE SEQUENCE [LARGE SCALE GENOMIC DNA]</scope>
    <source>
        <strain evidence="2 3">H39</strain>
    </source>
</reference>
<feature type="domain" description="ArsA/GET3 Anion-transporting ATPase-like" evidence="1">
    <location>
        <begin position="20"/>
        <end position="332"/>
    </location>
</feature>
<gene>
    <name evidence="2" type="ORF">A4X20_02085</name>
</gene>
<dbReference type="eggNOG" id="COG0003">
    <property type="taxonomic scope" value="Bacteria"/>
</dbReference>
<name>A0A178M3W4_MYCIR</name>
<evidence type="ECO:0000259" key="1">
    <source>
        <dbReference type="Pfam" id="PF02374"/>
    </source>
</evidence>
<evidence type="ECO:0000313" key="2">
    <source>
        <dbReference type="EMBL" id="OAN42582.1"/>
    </source>
</evidence>
<dbReference type="GO" id="GO:0005524">
    <property type="term" value="F:ATP binding"/>
    <property type="evidence" value="ECO:0007669"/>
    <property type="project" value="InterPro"/>
</dbReference>
<dbReference type="Proteomes" id="UP000078396">
    <property type="component" value="Unassembled WGS sequence"/>
</dbReference>
<dbReference type="OrthoDB" id="5490584at2"/>
<comment type="caution">
    <text evidence="2">The sequence shown here is derived from an EMBL/GenBank/DDBJ whole genome shotgun (WGS) entry which is preliminary data.</text>
</comment>